<proteinExistence type="predicted"/>
<dbReference type="EMBL" id="BJNG01000012">
    <property type="protein sequence ID" value="GEC18991.1"/>
    <property type="molecule type" value="Genomic_DNA"/>
</dbReference>
<sequence length="128" mass="13422">MSLTNVWVQTVADGLVRADQVVGVDAHPTPALPGKPSRWLLDVVLPNSIGSGSREGWVVSALHRTLIQTSHDPGDAPAALTRLLAQLDLSSAAGVIVTSLADDDPGVRFRFVPFASPAPGHHTGAEYL</sequence>
<dbReference type="AlphaFoldDB" id="A0A4Y3WL76"/>
<protein>
    <submittedName>
        <fullName evidence="1">Uncharacterized protein</fullName>
    </submittedName>
</protein>
<dbReference type="RefSeq" id="WP_141277591.1">
    <property type="nucleotide sequence ID" value="NZ_BAAARZ010000001.1"/>
</dbReference>
<evidence type="ECO:0000313" key="2">
    <source>
        <dbReference type="Proteomes" id="UP000320338"/>
    </source>
</evidence>
<name>A0A4Y3WL76_9PSEU</name>
<reference evidence="1 2" key="1">
    <citation type="submission" date="2019-06" db="EMBL/GenBank/DDBJ databases">
        <title>Whole genome shotgun sequence of Pseudonocardia hydrocarbonoxydans NBRC 14498.</title>
        <authorList>
            <person name="Hosoyama A."/>
            <person name="Uohara A."/>
            <person name="Ohji S."/>
            <person name="Ichikawa N."/>
        </authorList>
    </citation>
    <scope>NUCLEOTIDE SEQUENCE [LARGE SCALE GENOMIC DNA]</scope>
    <source>
        <strain evidence="1 2">NBRC 14498</strain>
    </source>
</reference>
<organism evidence="1 2">
    <name type="scientific">Pseudonocardia hydrocarbonoxydans</name>
    <dbReference type="NCBI Taxonomy" id="76726"/>
    <lineage>
        <taxon>Bacteria</taxon>
        <taxon>Bacillati</taxon>
        <taxon>Actinomycetota</taxon>
        <taxon>Actinomycetes</taxon>
        <taxon>Pseudonocardiales</taxon>
        <taxon>Pseudonocardiaceae</taxon>
        <taxon>Pseudonocardia</taxon>
    </lineage>
</organism>
<dbReference type="Proteomes" id="UP000320338">
    <property type="component" value="Unassembled WGS sequence"/>
</dbReference>
<keyword evidence="2" id="KW-1185">Reference proteome</keyword>
<evidence type="ECO:0000313" key="1">
    <source>
        <dbReference type="EMBL" id="GEC18991.1"/>
    </source>
</evidence>
<accession>A0A4Y3WL76</accession>
<dbReference type="OrthoDB" id="3555895at2"/>
<gene>
    <name evidence="1" type="ORF">PHY01_12740</name>
</gene>
<comment type="caution">
    <text evidence="1">The sequence shown here is derived from an EMBL/GenBank/DDBJ whole genome shotgun (WGS) entry which is preliminary data.</text>
</comment>